<evidence type="ECO:0000259" key="6">
    <source>
        <dbReference type="PROSITE" id="PS50931"/>
    </source>
</evidence>
<feature type="compositionally biased region" description="Low complexity" evidence="5">
    <location>
        <begin position="285"/>
        <end position="297"/>
    </location>
</feature>
<comment type="similarity">
    <text evidence="1">Belongs to the LysR transcriptional regulatory family.</text>
</comment>
<proteinExistence type="inferred from homology"/>
<dbReference type="GO" id="GO:0003700">
    <property type="term" value="F:DNA-binding transcription factor activity"/>
    <property type="evidence" value="ECO:0007669"/>
    <property type="project" value="InterPro"/>
</dbReference>
<dbReference type="PROSITE" id="PS50931">
    <property type="entry name" value="HTH_LYSR"/>
    <property type="match status" value="1"/>
</dbReference>
<keyword evidence="2" id="KW-0805">Transcription regulation</keyword>
<dbReference type="GeneID" id="96654646"/>
<dbReference type="InterPro" id="IPR000847">
    <property type="entry name" value="LysR_HTH_N"/>
</dbReference>
<dbReference type="RefSeq" id="WP_109029661.1">
    <property type="nucleotide sequence ID" value="NZ_BEWD01000003.1"/>
</dbReference>
<dbReference type="InterPro" id="IPR036388">
    <property type="entry name" value="WH-like_DNA-bd_sf"/>
</dbReference>
<dbReference type="FunFam" id="1.10.10.10:FF:000001">
    <property type="entry name" value="LysR family transcriptional regulator"/>
    <property type="match status" value="1"/>
</dbReference>
<dbReference type="Proteomes" id="UP000475666">
    <property type="component" value="Unassembled WGS sequence"/>
</dbReference>
<evidence type="ECO:0000256" key="5">
    <source>
        <dbReference type="SAM" id="MobiDB-lite"/>
    </source>
</evidence>
<dbReference type="Gene3D" id="1.10.10.10">
    <property type="entry name" value="Winged helix-like DNA-binding domain superfamily/Winged helix DNA-binding domain"/>
    <property type="match status" value="1"/>
</dbReference>
<comment type="caution">
    <text evidence="7">The sequence shown here is derived from an EMBL/GenBank/DDBJ whole genome shotgun (WGS) entry which is preliminary data.</text>
</comment>
<dbReference type="SUPFAM" id="SSF46785">
    <property type="entry name" value="Winged helix' DNA-binding domain"/>
    <property type="match status" value="1"/>
</dbReference>
<dbReference type="GO" id="GO:0000976">
    <property type="term" value="F:transcription cis-regulatory region binding"/>
    <property type="evidence" value="ECO:0007669"/>
    <property type="project" value="TreeGrafter"/>
</dbReference>
<dbReference type="SUPFAM" id="SSF53850">
    <property type="entry name" value="Periplasmic binding protein-like II"/>
    <property type="match status" value="1"/>
</dbReference>
<dbReference type="Pfam" id="PF00126">
    <property type="entry name" value="HTH_1"/>
    <property type="match status" value="1"/>
</dbReference>
<organism evidence="7 8">
    <name type="scientific">Streptomyces rubrogriseus</name>
    <dbReference type="NCBI Taxonomy" id="194673"/>
    <lineage>
        <taxon>Bacteria</taxon>
        <taxon>Bacillati</taxon>
        <taxon>Actinomycetota</taxon>
        <taxon>Actinomycetes</taxon>
        <taxon>Kitasatosporales</taxon>
        <taxon>Streptomycetaceae</taxon>
        <taxon>Streptomyces</taxon>
        <taxon>Streptomyces violaceoruber group</taxon>
    </lineage>
</organism>
<name>A0A6G3T783_9ACTN</name>
<protein>
    <submittedName>
        <fullName evidence="7">LysR family transcriptional regulator</fullName>
    </submittedName>
</protein>
<evidence type="ECO:0000313" key="8">
    <source>
        <dbReference type="Proteomes" id="UP000475666"/>
    </source>
</evidence>
<dbReference type="PANTHER" id="PTHR30126:SF39">
    <property type="entry name" value="HTH-TYPE TRANSCRIPTIONAL REGULATOR CYSL"/>
    <property type="match status" value="1"/>
</dbReference>
<dbReference type="EMBL" id="JAAGMQ010000144">
    <property type="protein sequence ID" value="NEC32587.1"/>
    <property type="molecule type" value="Genomic_DNA"/>
</dbReference>
<accession>A0A6G3T783</accession>
<keyword evidence="3" id="KW-0238">DNA-binding</keyword>
<evidence type="ECO:0000256" key="1">
    <source>
        <dbReference type="ARBA" id="ARBA00009437"/>
    </source>
</evidence>
<evidence type="ECO:0000256" key="4">
    <source>
        <dbReference type="ARBA" id="ARBA00023163"/>
    </source>
</evidence>
<gene>
    <name evidence="7" type="ORF">G3I66_05250</name>
</gene>
<sequence length="297" mass="30916">MTPRLSVEDLTLTEAVARHGSVGAAAKELLTTQPSASRRLSALERRLGTRLFERDTTGARPTPAGRELARRAARLLAELDALPDQVLAATDAPSLAVGTIQALSPIVFTALDAELPGVTVHPGIDHGPALVQQVHDGLLDAAVITIADQTNLPRGVQGTLLGVSPLVLFLPEGAAPPRAGKRPLAGRTVLYSTIDLSGEAVRARLSALGAAPRPGPTIEAALRIARHRRTPALVPLLAARWWARAGDRLLPSPVPGQVTLSLLTRPPRPAVLTESLPGIAERVLGDGPDAPDAAEAG</sequence>
<dbReference type="PANTHER" id="PTHR30126">
    <property type="entry name" value="HTH-TYPE TRANSCRIPTIONAL REGULATOR"/>
    <property type="match status" value="1"/>
</dbReference>
<evidence type="ECO:0000256" key="2">
    <source>
        <dbReference type="ARBA" id="ARBA00023015"/>
    </source>
</evidence>
<feature type="region of interest" description="Disordered" evidence="5">
    <location>
        <begin position="275"/>
        <end position="297"/>
    </location>
</feature>
<dbReference type="AlphaFoldDB" id="A0A6G3T783"/>
<evidence type="ECO:0000313" key="7">
    <source>
        <dbReference type="EMBL" id="NEC32587.1"/>
    </source>
</evidence>
<feature type="domain" description="HTH lysR-type" evidence="6">
    <location>
        <begin position="5"/>
        <end position="62"/>
    </location>
</feature>
<reference evidence="7 8" key="1">
    <citation type="submission" date="2020-01" db="EMBL/GenBank/DDBJ databases">
        <title>Insect and environment-associated Actinomycetes.</title>
        <authorList>
            <person name="Currrie C."/>
            <person name="Chevrette M."/>
            <person name="Carlson C."/>
            <person name="Stubbendieck R."/>
            <person name="Wendt-Pienkowski E."/>
        </authorList>
    </citation>
    <scope>NUCLEOTIDE SEQUENCE [LARGE SCALE GENOMIC DNA]</scope>
    <source>
        <strain evidence="7 8">SID7739</strain>
    </source>
</reference>
<evidence type="ECO:0000256" key="3">
    <source>
        <dbReference type="ARBA" id="ARBA00023125"/>
    </source>
</evidence>
<dbReference type="PRINTS" id="PR00039">
    <property type="entry name" value="HTHLYSR"/>
</dbReference>
<dbReference type="InterPro" id="IPR036390">
    <property type="entry name" value="WH_DNA-bd_sf"/>
</dbReference>
<keyword evidence="4" id="KW-0804">Transcription</keyword>